<reference evidence="2" key="1">
    <citation type="submission" date="2013-12" db="EMBL/GenBank/DDBJ databases">
        <title>A Varibaculum cambriense genome reconstructed from a premature infant gut community with otherwise low bacterial novelty that shifts toward anaerobic metabolism during the third week of life.</title>
        <authorList>
            <person name="Brown C.T."/>
            <person name="Sharon I."/>
            <person name="Thomas B.C."/>
            <person name="Castelle C.J."/>
            <person name="Morowitz M.J."/>
            <person name="Banfield J.F."/>
        </authorList>
    </citation>
    <scope>NUCLEOTIDE SEQUENCE</scope>
</reference>
<dbReference type="PANTHER" id="PTHR30576">
    <property type="entry name" value="COLANIC BIOSYNTHESIS UDP-GLUCOSE LIPID CARRIER TRANSFERASE"/>
    <property type="match status" value="1"/>
</dbReference>
<comment type="caution">
    <text evidence="2">The sequence shown here is derived from an EMBL/GenBank/DDBJ whole genome shotgun (WGS) entry which is preliminary data.</text>
</comment>
<dbReference type="EMBL" id="AZMM01013127">
    <property type="protein sequence ID" value="ETJ32414.1"/>
    <property type="molecule type" value="Genomic_DNA"/>
</dbReference>
<organism evidence="2">
    <name type="scientific">human gut metagenome</name>
    <dbReference type="NCBI Taxonomy" id="408170"/>
    <lineage>
        <taxon>unclassified sequences</taxon>
        <taxon>metagenomes</taxon>
        <taxon>organismal metagenomes</taxon>
    </lineage>
</organism>
<name>W1XU64_9ZZZZ</name>
<dbReference type="Pfam" id="PF02397">
    <property type="entry name" value="Bac_transf"/>
    <property type="match status" value="1"/>
</dbReference>
<proteinExistence type="predicted"/>
<dbReference type="PANTHER" id="PTHR30576:SF10">
    <property type="entry name" value="SLL5057 PROTEIN"/>
    <property type="match status" value="1"/>
</dbReference>
<dbReference type="InterPro" id="IPR003362">
    <property type="entry name" value="Bact_transf"/>
</dbReference>
<gene>
    <name evidence="2" type="ORF">Q604_UNBC13127G0001</name>
</gene>
<keyword evidence="2" id="KW-0808">Transferase</keyword>
<evidence type="ECO:0000259" key="1">
    <source>
        <dbReference type="Pfam" id="PF02397"/>
    </source>
</evidence>
<evidence type="ECO:0000313" key="2">
    <source>
        <dbReference type="EMBL" id="ETJ32414.1"/>
    </source>
</evidence>
<dbReference type="AlphaFoldDB" id="W1XU64"/>
<feature type="domain" description="Bacterial sugar transferase" evidence="1">
    <location>
        <begin position="2"/>
        <end position="54"/>
    </location>
</feature>
<dbReference type="GO" id="GO:0016780">
    <property type="term" value="F:phosphotransferase activity, for other substituted phosphate groups"/>
    <property type="evidence" value="ECO:0007669"/>
    <property type="project" value="TreeGrafter"/>
</dbReference>
<feature type="non-terminal residue" evidence="2">
    <location>
        <position position="1"/>
    </location>
</feature>
<protein>
    <submittedName>
        <fullName evidence="2">Galactosyl transferase CpsE</fullName>
    </submittedName>
</protein>
<accession>W1XU64</accession>
<sequence length="60" mass="7311">ERLKVKPGLTCYWQVQGRDHIEFEDWMRLDVKYVKDRNFLLDIKLIFKTFFVFLGDQNAS</sequence>